<organism evidence="3 4">
    <name type="scientific">Rubroshorea leprosula</name>
    <dbReference type="NCBI Taxonomy" id="152421"/>
    <lineage>
        <taxon>Eukaryota</taxon>
        <taxon>Viridiplantae</taxon>
        <taxon>Streptophyta</taxon>
        <taxon>Embryophyta</taxon>
        <taxon>Tracheophyta</taxon>
        <taxon>Spermatophyta</taxon>
        <taxon>Magnoliopsida</taxon>
        <taxon>eudicotyledons</taxon>
        <taxon>Gunneridae</taxon>
        <taxon>Pentapetalae</taxon>
        <taxon>rosids</taxon>
        <taxon>malvids</taxon>
        <taxon>Malvales</taxon>
        <taxon>Dipterocarpaceae</taxon>
        <taxon>Rubroshorea</taxon>
    </lineage>
</organism>
<dbReference type="PANTHER" id="PTHR24559:SF439">
    <property type="entry name" value="RETROTRANSPOSON, UNCLASSIFIED-LIKE PROTEIN"/>
    <property type="match status" value="1"/>
</dbReference>
<dbReference type="InterPro" id="IPR053134">
    <property type="entry name" value="RNA-dir_DNA_polymerase"/>
</dbReference>
<dbReference type="InterPro" id="IPR043502">
    <property type="entry name" value="DNA/RNA_pol_sf"/>
</dbReference>
<evidence type="ECO:0000313" key="3">
    <source>
        <dbReference type="EMBL" id="GKV03858.1"/>
    </source>
</evidence>
<dbReference type="Proteomes" id="UP001054252">
    <property type="component" value="Unassembled WGS sequence"/>
</dbReference>
<reference evidence="3 4" key="1">
    <citation type="journal article" date="2021" name="Commun. Biol.">
        <title>The genome of Shorea leprosula (Dipterocarpaceae) highlights the ecological relevance of drought in aseasonal tropical rainforests.</title>
        <authorList>
            <person name="Ng K.K.S."/>
            <person name="Kobayashi M.J."/>
            <person name="Fawcett J.A."/>
            <person name="Hatakeyama M."/>
            <person name="Paape T."/>
            <person name="Ng C.H."/>
            <person name="Ang C.C."/>
            <person name="Tnah L.H."/>
            <person name="Lee C.T."/>
            <person name="Nishiyama T."/>
            <person name="Sese J."/>
            <person name="O'Brien M.J."/>
            <person name="Copetti D."/>
            <person name="Mohd Noor M.I."/>
            <person name="Ong R.C."/>
            <person name="Putra M."/>
            <person name="Sireger I.Z."/>
            <person name="Indrioko S."/>
            <person name="Kosugi Y."/>
            <person name="Izuno A."/>
            <person name="Isagi Y."/>
            <person name="Lee S.L."/>
            <person name="Shimizu K.K."/>
        </authorList>
    </citation>
    <scope>NUCLEOTIDE SEQUENCE [LARGE SCALE GENOMIC DNA]</scope>
    <source>
        <strain evidence="3">214</strain>
    </source>
</reference>
<evidence type="ECO:0000256" key="1">
    <source>
        <dbReference type="SAM" id="MobiDB-lite"/>
    </source>
</evidence>
<name>A0AAV5IXD0_9ROSI</name>
<evidence type="ECO:0000313" key="4">
    <source>
        <dbReference type="Proteomes" id="UP001054252"/>
    </source>
</evidence>
<accession>A0AAV5IXD0</accession>
<evidence type="ECO:0000259" key="2">
    <source>
        <dbReference type="Pfam" id="PF00078"/>
    </source>
</evidence>
<protein>
    <recommendedName>
        <fullName evidence="2">Reverse transcriptase domain-containing protein</fullName>
    </recommendedName>
</protein>
<dbReference type="InterPro" id="IPR000477">
    <property type="entry name" value="RT_dom"/>
</dbReference>
<dbReference type="EMBL" id="BPVZ01000021">
    <property type="protein sequence ID" value="GKV03858.1"/>
    <property type="molecule type" value="Genomic_DNA"/>
</dbReference>
<gene>
    <name evidence="3" type="ORF">SLEP1_g16100</name>
</gene>
<comment type="caution">
    <text evidence="3">The sequence shown here is derived from an EMBL/GenBank/DDBJ whole genome shotgun (WGS) entry which is preliminary data.</text>
</comment>
<dbReference type="SUPFAM" id="SSF56672">
    <property type="entry name" value="DNA/RNA polymerases"/>
    <property type="match status" value="1"/>
</dbReference>
<proteinExistence type="predicted"/>
<dbReference type="Gene3D" id="3.30.70.270">
    <property type="match status" value="1"/>
</dbReference>
<dbReference type="Pfam" id="PF00078">
    <property type="entry name" value="RVT_1"/>
    <property type="match status" value="1"/>
</dbReference>
<dbReference type="AlphaFoldDB" id="A0AAV5IXD0"/>
<dbReference type="PANTHER" id="PTHR24559">
    <property type="entry name" value="TRANSPOSON TY3-I GAG-POL POLYPROTEIN"/>
    <property type="match status" value="1"/>
</dbReference>
<keyword evidence="4" id="KW-1185">Reference proteome</keyword>
<feature type="region of interest" description="Disordered" evidence="1">
    <location>
        <begin position="1"/>
        <end position="30"/>
    </location>
</feature>
<dbReference type="CDD" id="cd01647">
    <property type="entry name" value="RT_LTR"/>
    <property type="match status" value="1"/>
</dbReference>
<dbReference type="Gene3D" id="3.10.10.10">
    <property type="entry name" value="HIV Type 1 Reverse Transcriptase, subunit A, domain 1"/>
    <property type="match status" value="1"/>
</dbReference>
<feature type="domain" description="Reverse transcriptase" evidence="2">
    <location>
        <begin position="578"/>
        <end position="703"/>
    </location>
</feature>
<sequence length="969" mass="109491">MPVTKATSSRIADGNQEQGQDDRRVVQQPRPSTNVFNDFLQGLTDPSLASLVQVIWALHEDQQRTTELLNNIQTQHVVQDLAQPINITGMPQPQEVHIGATNGNGEILSKPYPKKYNNLAFPQYDGKKGSVVEHVSKFLDAMGAYARDRDLCLCEFSKSLSDKAYTWYTTLLPGSIRSWDEMPNDDDKCNPKYCRYHRFVYHVTMDCFSLRRIYHRRVLEGLLEVPNRRKRVEKDPLPRHAQGIVNILTHIENAGTSASIIEFHDDTPTFSVRAFQQTPKFKMLFDQLGFTTEAILTIANETGGECLNVEAHANRAYLESSNAITFIDQDMEAPYPDHRKPFYLSAQINFISVRHALVDIGSFLNLIPLNTITVARISQRRIIRSLLSIVGFGSSNEHALGYIQLELKGSPIVSSVTASSDHFFFTTRKNISIDEQEFYDGTEFLAFEVGNKVLVKHLNPAGEADHLVPPNELPTLHEAQPALTYLEPLKAVNLGSNLTNPKNVHVSAMLSVDKSAKIVDLLWEYKDVFAWHYDEMPGLDPTLGAHFLNVDPNMKLVVSSAALTFATSTRLVPNMDVLMDNTIGYEMYSLMDGSRGYNKVSVLPNDVEKIAFHTPISNFNYVVMPFGLKNAEATYQRVMVVIFHNFIHIYIEIYINDIVVKSKTRLGHFNVLRKVFDRCRLYKLKMNPAKCAFGVSVGKFLGFLVSKHGISVDSAKFIPSLEEILSTFSSLLKQEAAFTWTEEQQCAFLHLQSLMLKLPTISVFVQGKPLKVYLSMFDKAGQAVADLLSEFSDEVQYPISEEVPSGEVTIVQKIEEEWTLYFDGSSTVERAGVGAGVVLRDDTSHDMVFSFKLDFQCINNTADQRLEQSFASIRYEQVPQMENRLVGALATIASKVPMIEIPFSVQIAQKEQPVYRSCKSMLLKLPDRANWRHKIYSAILQQKSDIPLKDLPNYILVFLELYYRLPSGI</sequence>
<dbReference type="InterPro" id="IPR043128">
    <property type="entry name" value="Rev_trsase/Diguanyl_cyclase"/>
</dbReference>
<feature type="compositionally biased region" description="Polar residues" evidence="1">
    <location>
        <begin position="1"/>
        <end position="18"/>
    </location>
</feature>